<organism evidence="2 3">
    <name type="scientific">Spirilliplanes yamanashiensis</name>
    <dbReference type="NCBI Taxonomy" id="42233"/>
    <lineage>
        <taxon>Bacteria</taxon>
        <taxon>Bacillati</taxon>
        <taxon>Actinomycetota</taxon>
        <taxon>Actinomycetes</taxon>
        <taxon>Micromonosporales</taxon>
        <taxon>Micromonosporaceae</taxon>
        <taxon>Spirilliplanes</taxon>
    </lineage>
</organism>
<gene>
    <name evidence="2" type="ORF">Sya03_21540</name>
</gene>
<dbReference type="AlphaFoldDB" id="A0A8J4DI73"/>
<evidence type="ECO:0000256" key="1">
    <source>
        <dbReference type="SAM" id="Phobius"/>
    </source>
</evidence>
<dbReference type="EMBL" id="BOOY01000014">
    <property type="protein sequence ID" value="GIJ02802.1"/>
    <property type="molecule type" value="Genomic_DNA"/>
</dbReference>
<proteinExistence type="predicted"/>
<feature type="transmembrane region" description="Helical" evidence="1">
    <location>
        <begin position="34"/>
        <end position="55"/>
    </location>
</feature>
<accession>A0A8J4DI73</accession>
<sequence>MAFGPAVVVLAGVVVWRFAHHLRGLEAEDRRRPLRLAGIVLVVVVAVLGGIWIYVESRTRPPVLVTALRPPPTVFLWDAPGA</sequence>
<dbReference type="RefSeq" id="WP_203938085.1">
    <property type="nucleotide sequence ID" value="NZ_BAAAGJ010000009.1"/>
</dbReference>
<name>A0A8J4DI73_9ACTN</name>
<dbReference type="Proteomes" id="UP000652013">
    <property type="component" value="Unassembled WGS sequence"/>
</dbReference>
<comment type="caution">
    <text evidence="2">The sequence shown here is derived from an EMBL/GenBank/DDBJ whole genome shotgun (WGS) entry which is preliminary data.</text>
</comment>
<evidence type="ECO:0000313" key="2">
    <source>
        <dbReference type="EMBL" id="GIJ02802.1"/>
    </source>
</evidence>
<keyword evidence="3" id="KW-1185">Reference proteome</keyword>
<keyword evidence="1" id="KW-0812">Transmembrane</keyword>
<reference evidence="2" key="1">
    <citation type="submission" date="2021-01" db="EMBL/GenBank/DDBJ databases">
        <title>Whole genome shotgun sequence of Spirilliplanes yamanashiensis NBRC 15828.</title>
        <authorList>
            <person name="Komaki H."/>
            <person name="Tamura T."/>
        </authorList>
    </citation>
    <scope>NUCLEOTIDE SEQUENCE</scope>
    <source>
        <strain evidence="2">NBRC 15828</strain>
    </source>
</reference>
<keyword evidence="1" id="KW-0472">Membrane</keyword>
<evidence type="ECO:0000313" key="3">
    <source>
        <dbReference type="Proteomes" id="UP000652013"/>
    </source>
</evidence>
<feature type="transmembrane region" description="Helical" evidence="1">
    <location>
        <begin position="6"/>
        <end position="22"/>
    </location>
</feature>
<keyword evidence="1" id="KW-1133">Transmembrane helix</keyword>
<protein>
    <submittedName>
        <fullName evidence="2">Uncharacterized protein</fullName>
    </submittedName>
</protein>